<dbReference type="InterPro" id="IPR014073">
    <property type="entry name" value="DmrX"/>
</dbReference>
<dbReference type="STRING" id="634498.mru_0123"/>
<accession>D3DYQ5</accession>
<dbReference type="HOGENOM" id="CLU_098523_0_0_2"/>
<dbReference type="GO" id="GO:1901285">
    <property type="term" value="P:5,6,7,8-tetrahydromethanopterin biosynthetic process"/>
    <property type="evidence" value="ECO:0007669"/>
    <property type="project" value="InterPro"/>
</dbReference>
<dbReference type="GO" id="GO:0051539">
    <property type="term" value="F:4 iron, 4 sulfur cluster binding"/>
    <property type="evidence" value="ECO:0007669"/>
    <property type="project" value="InterPro"/>
</dbReference>
<dbReference type="eggNOG" id="arCOG01705">
    <property type="taxonomic scope" value="Archaea"/>
</dbReference>
<dbReference type="KEGG" id="mru:mru_0123"/>
<dbReference type="Proteomes" id="UP000008680">
    <property type="component" value="Chromosome"/>
</dbReference>
<evidence type="ECO:0000313" key="3">
    <source>
        <dbReference type="Proteomes" id="UP000008680"/>
    </source>
</evidence>
<name>D3DYQ5_METRM</name>
<sequence length="233" mass="25424">MRIGWAFTGAGHLLRESVEAMEEVAKYHDITVFLSQASEEVLRMYGLYDRVVAVTGGRYRELACDSNQKFSFPITGRLSLGKYDALIVSPVTANTVAKIVYGISDTLVTNAVAQAGKGRVKTLMVPVDIEPGDVDTVLPSKLELSKCQKCDVCDAAEVCPNGAIVAHQEIDLLKCIGCGACKDICQYGAVSAGKIITMHMRDIDIENTQKLSKMEGIEIFASPQELLLHFDYK</sequence>
<dbReference type="OrthoDB" id="23478at2157"/>
<feature type="domain" description="4Fe-4S ferredoxin-type" evidence="1">
    <location>
        <begin position="138"/>
        <end position="164"/>
    </location>
</feature>
<dbReference type="Gene3D" id="3.40.50.1950">
    <property type="entry name" value="Flavin prenyltransferase-like"/>
    <property type="match status" value="1"/>
</dbReference>
<dbReference type="InterPro" id="IPR017896">
    <property type="entry name" value="4Fe4S_Fe-S-bd"/>
</dbReference>
<dbReference type="SUPFAM" id="SSF52507">
    <property type="entry name" value="Homo-oligomeric flavin-containing Cys decarboxylases, HFCD"/>
    <property type="match status" value="1"/>
</dbReference>
<feature type="domain" description="4Fe-4S ferredoxin-type" evidence="1">
    <location>
        <begin position="166"/>
        <end position="195"/>
    </location>
</feature>
<dbReference type="Pfam" id="PF00037">
    <property type="entry name" value="Fer4"/>
    <property type="match status" value="1"/>
</dbReference>
<evidence type="ECO:0000259" key="1">
    <source>
        <dbReference type="PROSITE" id="PS51379"/>
    </source>
</evidence>
<reference evidence="2 3" key="1">
    <citation type="journal article" date="2010" name="PLoS ONE">
        <title>The genome sequence of the rumen methanogen Methanobrevibacter ruminantium reveals new possibilities for controlling ruminant methane emissions.</title>
        <authorList>
            <person name="Leahy S.C."/>
            <person name="Kelly W.J."/>
            <person name="Altermann E."/>
            <person name="Ronimus R.S."/>
            <person name="Yeoman C.J."/>
            <person name="Pacheco D.M."/>
            <person name="Li D."/>
            <person name="Kong Z."/>
            <person name="McTavish S."/>
            <person name="Sang C."/>
            <person name="Lambie S.C."/>
            <person name="Janssen P.H."/>
            <person name="Dey D."/>
            <person name="Attwood G.T."/>
        </authorList>
    </citation>
    <scope>NUCLEOTIDE SEQUENCE [LARGE SCALE GENOMIC DNA]</scope>
    <source>
        <strain evidence="3">ATCC 35063 / DSM 1093 / JCM 13430 / OCM 146 / M1</strain>
    </source>
</reference>
<dbReference type="NCBIfam" id="TIGR02700">
    <property type="entry name" value="flavo_MJ0208"/>
    <property type="match status" value="1"/>
</dbReference>
<evidence type="ECO:0000313" key="2">
    <source>
        <dbReference type="EMBL" id="ADC45975.1"/>
    </source>
</evidence>
<gene>
    <name evidence="2" type="primary">afpA</name>
    <name evidence="2" type="ordered locus">mru_0123</name>
</gene>
<dbReference type="GeneID" id="8769741"/>
<dbReference type="EMBL" id="CP001719">
    <property type="protein sequence ID" value="ADC45975.1"/>
    <property type="molecule type" value="Genomic_DNA"/>
</dbReference>
<dbReference type="SUPFAM" id="SSF54862">
    <property type="entry name" value="4Fe-4S ferredoxins"/>
    <property type="match status" value="1"/>
</dbReference>
<dbReference type="Pfam" id="PF02441">
    <property type="entry name" value="Flavoprotein"/>
    <property type="match status" value="1"/>
</dbReference>
<dbReference type="RefSeq" id="WP_012954931.1">
    <property type="nucleotide sequence ID" value="NC_013790.1"/>
</dbReference>
<organism evidence="2 3">
    <name type="scientific">Methanobrevibacter ruminantium (strain ATCC 35063 / DSM 1093 / JCM 13430 / OCM 146 / M1)</name>
    <name type="common">Methanobacterium ruminantium</name>
    <dbReference type="NCBI Taxonomy" id="634498"/>
    <lineage>
        <taxon>Archaea</taxon>
        <taxon>Methanobacteriati</taxon>
        <taxon>Methanobacteriota</taxon>
        <taxon>Methanomada group</taxon>
        <taxon>Methanobacteria</taxon>
        <taxon>Methanobacteriales</taxon>
        <taxon>Methanobacteriaceae</taxon>
        <taxon>Methanobrevibacter</taxon>
    </lineage>
</organism>
<dbReference type="InterPro" id="IPR003382">
    <property type="entry name" value="Flavoprotein"/>
</dbReference>
<dbReference type="PROSITE" id="PS51379">
    <property type="entry name" value="4FE4S_FER_2"/>
    <property type="match status" value="2"/>
</dbReference>
<dbReference type="GO" id="GO:0016645">
    <property type="term" value="F:oxidoreductase activity, acting on the CH-NH group of donors"/>
    <property type="evidence" value="ECO:0007669"/>
    <property type="project" value="InterPro"/>
</dbReference>
<dbReference type="InterPro" id="IPR036551">
    <property type="entry name" value="Flavin_trans-like"/>
</dbReference>
<protein>
    <submittedName>
        <fullName evidence="2">Archaeoflavoprotein AfpA</fullName>
    </submittedName>
</protein>
<dbReference type="PATRIC" id="fig|634498.28.peg.127"/>
<proteinExistence type="predicted"/>
<keyword evidence="3" id="KW-1185">Reference proteome</keyword>
<dbReference type="AlphaFoldDB" id="D3DYQ5"/>